<proteinExistence type="predicted"/>
<dbReference type="EMBL" id="ADBJ01000003">
    <property type="protein sequence ID" value="EFA86139.1"/>
    <property type="molecule type" value="Genomic_DNA"/>
</dbReference>
<evidence type="ECO:0000313" key="3">
    <source>
        <dbReference type="Proteomes" id="UP000001396"/>
    </source>
</evidence>
<feature type="region of interest" description="Disordered" evidence="1">
    <location>
        <begin position="1"/>
        <end position="25"/>
    </location>
</feature>
<dbReference type="AlphaFoldDB" id="D3AX70"/>
<feature type="compositionally biased region" description="Low complexity" evidence="1">
    <location>
        <begin position="101"/>
        <end position="117"/>
    </location>
</feature>
<feature type="region of interest" description="Disordered" evidence="1">
    <location>
        <begin position="61"/>
        <end position="121"/>
    </location>
</feature>
<feature type="compositionally biased region" description="Pro residues" evidence="1">
    <location>
        <begin position="162"/>
        <end position="172"/>
    </location>
</feature>
<feature type="compositionally biased region" description="Low complexity" evidence="1">
    <location>
        <begin position="74"/>
        <end position="83"/>
    </location>
</feature>
<evidence type="ECO:0000313" key="2">
    <source>
        <dbReference type="EMBL" id="EFA86139.1"/>
    </source>
</evidence>
<dbReference type="RefSeq" id="XP_020438244.1">
    <property type="nucleotide sequence ID" value="XM_020571721.1"/>
</dbReference>
<feature type="compositionally biased region" description="Low complexity" evidence="1">
    <location>
        <begin position="1"/>
        <end position="21"/>
    </location>
</feature>
<evidence type="ECO:0000256" key="1">
    <source>
        <dbReference type="SAM" id="MobiDB-lite"/>
    </source>
</evidence>
<gene>
    <name evidence="2" type="ORF">PPL_00700</name>
</gene>
<dbReference type="Proteomes" id="UP000001396">
    <property type="component" value="Unassembled WGS sequence"/>
</dbReference>
<sequence>MLESKSGSGSNTTTTLKTITSQDDKQIESQKKFVICNCPHQSILHSDLALSGSGETITHHYSTSDCGEVHETKTTTTSTTSTRSRIRTREWGSGDDDDDYNNSNNNNKNNNNNNNNDQVEMDVHDPNYEEEYEYEMEGSQQPEDWIISGEALHQSIEKQQQIPPPPLGSSMI</sequence>
<dbReference type="GeneID" id="31356231"/>
<dbReference type="InParanoid" id="D3AX70"/>
<keyword evidence="3" id="KW-1185">Reference proteome</keyword>
<accession>D3AX70</accession>
<comment type="caution">
    <text evidence="2">The sequence shown here is derived from an EMBL/GenBank/DDBJ whole genome shotgun (WGS) entry which is preliminary data.</text>
</comment>
<protein>
    <submittedName>
        <fullName evidence="2">Uncharacterized protein</fullName>
    </submittedName>
</protein>
<name>D3AX70_HETP5</name>
<feature type="region of interest" description="Disordered" evidence="1">
    <location>
        <begin position="153"/>
        <end position="172"/>
    </location>
</feature>
<reference evidence="2 3" key="1">
    <citation type="journal article" date="2011" name="Genome Res.">
        <title>Phylogeny-wide analysis of social amoeba genomes highlights ancient origins for complex intercellular communication.</title>
        <authorList>
            <person name="Heidel A.J."/>
            <person name="Lawal H.M."/>
            <person name="Felder M."/>
            <person name="Schilde C."/>
            <person name="Helps N.R."/>
            <person name="Tunggal B."/>
            <person name="Rivero F."/>
            <person name="John U."/>
            <person name="Schleicher M."/>
            <person name="Eichinger L."/>
            <person name="Platzer M."/>
            <person name="Noegel A.A."/>
            <person name="Schaap P."/>
            <person name="Gloeckner G."/>
        </authorList>
    </citation>
    <scope>NUCLEOTIDE SEQUENCE [LARGE SCALE GENOMIC DNA]</scope>
    <source>
        <strain evidence="3">ATCC 26659 / Pp 5 / PN500</strain>
    </source>
</reference>
<organism evidence="2 3">
    <name type="scientific">Heterostelium pallidum (strain ATCC 26659 / Pp 5 / PN500)</name>
    <name type="common">Cellular slime mold</name>
    <name type="synonym">Polysphondylium pallidum</name>
    <dbReference type="NCBI Taxonomy" id="670386"/>
    <lineage>
        <taxon>Eukaryota</taxon>
        <taxon>Amoebozoa</taxon>
        <taxon>Evosea</taxon>
        <taxon>Eumycetozoa</taxon>
        <taxon>Dictyostelia</taxon>
        <taxon>Acytosteliales</taxon>
        <taxon>Acytosteliaceae</taxon>
        <taxon>Heterostelium</taxon>
    </lineage>
</organism>